<dbReference type="EMBL" id="BK016136">
    <property type="protein sequence ID" value="DAF97824.1"/>
    <property type="molecule type" value="Genomic_DNA"/>
</dbReference>
<sequence>MANYCYNTVNFYCDPSNAEVLEGFRKLIEDFCKDSKYNQLSEFAKMIEDKYGIKFSDTFDGRDSINHYDAEISDESYINKEGNSVEIVFFAVDIESAWSPVLPSLDVILKTVPQLSVISYEAVCEEPGMEIYINTDELHKFFDFDYSIRLFEDASLLYEDFLTEEETVCKLESIIEEYGDKSNKAWFERTKHIKEDRDPSIWISVMSNYINSNGLANLDYRDFGINRFMRE</sequence>
<proteinExistence type="predicted"/>
<reference evidence="1" key="1">
    <citation type="journal article" date="2021" name="Proc. Natl. Acad. Sci. U.S.A.">
        <title>A Catalog of Tens of Thousands of Viruses from Human Metagenomes Reveals Hidden Associations with Chronic Diseases.</title>
        <authorList>
            <person name="Tisza M.J."/>
            <person name="Buck C.B."/>
        </authorList>
    </citation>
    <scope>NUCLEOTIDE SEQUENCE</scope>
    <source>
        <strain evidence="1">CtYA416</strain>
    </source>
</reference>
<evidence type="ECO:0000313" key="1">
    <source>
        <dbReference type="EMBL" id="DAF97824.1"/>
    </source>
</evidence>
<name>A0A8S5UTK4_9CAUD</name>
<protein>
    <submittedName>
        <fullName evidence="1">Uncharacterized protein</fullName>
    </submittedName>
</protein>
<accession>A0A8S5UTK4</accession>
<organism evidence="1">
    <name type="scientific">Myoviridae sp. ctYA416</name>
    <dbReference type="NCBI Taxonomy" id="2825125"/>
    <lineage>
        <taxon>Viruses</taxon>
        <taxon>Duplodnaviria</taxon>
        <taxon>Heunggongvirae</taxon>
        <taxon>Uroviricota</taxon>
        <taxon>Caudoviricetes</taxon>
    </lineage>
</organism>